<evidence type="ECO:0000259" key="3">
    <source>
        <dbReference type="Pfam" id="PF01648"/>
    </source>
</evidence>
<organism evidence="4 5">
    <name type="scientific">Streptomyces yanii</name>
    <dbReference type="NCBI Taxonomy" id="78510"/>
    <lineage>
        <taxon>Bacteria</taxon>
        <taxon>Bacillati</taxon>
        <taxon>Actinomycetota</taxon>
        <taxon>Actinomycetes</taxon>
        <taxon>Kitasatosporales</taxon>
        <taxon>Streptomycetaceae</taxon>
        <taxon>Streptomyces</taxon>
    </lineage>
</organism>
<dbReference type="InterPro" id="IPR008278">
    <property type="entry name" value="4-PPantetheinyl_Trfase_dom"/>
</dbReference>
<keyword evidence="5" id="KW-1185">Reference proteome</keyword>
<dbReference type="EMBL" id="JBHMCG010000134">
    <property type="protein sequence ID" value="MFB9576440.1"/>
    <property type="molecule type" value="Genomic_DNA"/>
</dbReference>
<dbReference type="PANTHER" id="PTHR12215:SF10">
    <property type="entry name" value="L-AMINOADIPATE-SEMIALDEHYDE DEHYDROGENASE-PHOSPHOPANTETHEINYL TRANSFERASE"/>
    <property type="match status" value="1"/>
</dbReference>
<dbReference type="InterPro" id="IPR037143">
    <property type="entry name" value="4-PPantetheinyl_Trfase_dom_sf"/>
</dbReference>
<dbReference type="InterPro" id="IPR050559">
    <property type="entry name" value="P-Pant_transferase_sf"/>
</dbReference>
<protein>
    <submittedName>
        <fullName evidence="4">4'-phosphopantetheinyl transferase family protein</fullName>
    </submittedName>
</protein>
<comment type="similarity">
    <text evidence="1">Belongs to the P-Pant transferase superfamily. Gsp/Sfp/HetI/AcpT family.</text>
</comment>
<gene>
    <name evidence="4" type="ORF">ACFFTL_30215</name>
</gene>
<sequence length="244" mass="25730">MHQPIEFDPVDGARGMLPSWPAGIPALWIVDAVRHGDPAERLAPGILDAGEQRRAGRFVAPADRRCYVAAHVALRILLGARLGVEPREVRLVREPCPSCGGPHGRPATDGGVHFSLSHSRDLSLLAFAAAPVGVDVEVVPNGRAAADVGAMLHPAEVRELAELRAEDRPVAFARAWTRKEAYLKGEGIGLARELSLDHLGTGPVPEPGPPGWTVTDVLVPAGYAAAVAVRTAGQPPVHVGHRGN</sequence>
<dbReference type="PANTHER" id="PTHR12215">
    <property type="entry name" value="PHOSPHOPANTETHEINE TRANSFERASE"/>
    <property type="match status" value="1"/>
</dbReference>
<name>A0ABV5REY9_9ACTN</name>
<keyword evidence="2 4" id="KW-0808">Transferase</keyword>
<evidence type="ECO:0000256" key="1">
    <source>
        <dbReference type="ARBA" id="ARBA00010990"/>
    </source>
</evidence>
<comment type="caution">
    <text evidence="4">The sequence shown here is derived from an EMBL/GenBank/DDBJ whole genome shotgun (WGS) entry which is preliminary data.</text>
</comment>
<evidence type="ECO:0000256" key="2">
    <source>
        <dbReference type="ARBA" id="ARBA00022679"/>
    </source>
</evidence>
<dbReference type="Gene3D" id="3.90.470.20">
    <property type="entry name" value="4'-phosphopantetheinyl transferase domain"/>
    <property type="match status" value="2"/>
</dbReference>
<dbReference type="Proteomes" id="UP001589710">
    <property type="component" value="Unassembled WGS sequence"/>
</dbReference>
<proteinExistence type="inferred from homology"/>
<dbReference type="RefSeq" id="WP_345510838.1">
    <property type="nucleotide sequence ID" value="NZ_BAAAXD010000009.1"/>
</dbReference>
<dbReference type="GO" id="GO:0016740">
    <property type="term" value="F:transferase activity"/>
    <property type="evidence" value="ECO:0007669"/>
    <property type="project" value="UniProtKB-KW"/>
</dbReference>
<dbReference type="Pfam" id="PF01648">
    <property type="entry name" value="ACPS"/>
    <property type="match status" value="1"/>
</dbReference>
<evidence type="ECO:0000313" key="4">
    <source>
        <dbReference type="EMBL" id="MFB9576440.1"/>
    </source>
</evidence>
<reference evidence="4 5" key="1">
    <citation type="submission" date="2024-09" db="EMBL/GenBank/DDBJ databases">
        <authorList>
            <person name="Sun Q."/>
            <person name="Mori K."/>
        </authorList>
    </citation>
    <scope>NUCLEOTIDE SEQUENCE [LARGE SCALE GENOMIC DNA]</scope>
    <source>
        <strain evidence="4 5">JCM 3331</strain>
    </source>
</reference>
<dbReference type="SUPFAM" id="SSF56214">
    <property type="entry name" value="4'-phosphopantetheinyl transferase"/>
    <property type="match status" value="2"/>
</dbReference>
<evidence type="ECO:0000313" key="5">
    <source>
        <dbReference type="Proteomes" id="UP001589710"/>
    </source>
</evidence>
<feature type="domain" description="4'-phosphopantetheinyl transferase" evidence="3">
    <location>
        <begin position="131"/>
        <end position="197"/>
    </location>
</feature>
<accession>A0ABV5REY9</accession>